<evidence type="ECO:0000313" key="1">
    <source>
        <dbReference type="EMBL" id="MDQ0213608.1"/>
    </source>
</evidence>
<comment type="caution">
    <text evidence="1">The sequence shown here is derived from an EMBL/GenBank/DDBJ whole genome shotgun (WGS) entry which is preliminary data.</text>
</comment>
<evidence type="ECO:0008006" key="3">
    <source>
        <dbReference type="Google" id="ProtNLM"/>
    </source>
</evidence>
<name>A0AAJ1SVF1_9BACI</name>
<sequence>MVEKTAILLLRTYLDIPKGTGNTVSNYLDDIVEAGSVNATKMNKLKNAIQNNTFSVDELSEIRKKMSDLGITKEYNEALIKLDFGKYLRGLIGAPPTAMIDPHAHHILFKKGLRQKQQELVREGQEILRKYGIDPIIGKENLVWAPNRIAGQHGIERLQHIIDKLKAVDSFGGTREKMVEMLKLLGEEAASMK</sequence>
<dbReference type="AlphaFoldDB" id="A0AAJ1SVF1"/>
<proteinExistence type="predicted"/>
<keyword evidence="2" id="KW-1185">Reference proteome</keyword>
<gene>
    <name evidence="1" type="ORF">J2S13_000002</name>
</gene>
<dbReference type="RefSeq" id="WP_307255602.1">
    <property type="nucleotide sequence ID" value="NZ_JAUSUC010000001.1"/>
</dbReference>
<organism evidence="1 2">
    <name type="scientific">Oikeobacillus pervagus</name>
    <dbReference type="NCBI Taxonomy" id="1325931"/>
    <lineage>
        <taxon>Bacteria</taxon>
        <taxon>Bacillati</taxon>
        <taxon>Bacillota</taxon>
        <taxon>Bacilli</taxon>
        <taxon>Bacillales</taxon>
        <taxon>Bacillaceae</taxon>
        <taxon>Oikeobacillus</taxon>
    </lineage>
</organism>
<evidence type="ECO:0000313" key="2">
    <source>
        <dbReference type="Proteomes" id="UP001237207"/>
    </source>
</evidence>
<protein>
    <recommendedName>
        <fullName evidence="3">Type IV secretion protein Rhs</fullName>
    </recommendedName>
</protein>
<dbReference type="EMBL" id="JAUSUC010000001">
    <property type="protein sequence ID" value="MDQ0213608.1"/>
    <property type="molecule type" value="Genomic_DNA"/>
</dbReference>
<accession>A0AAJ1SVF1</accession>
<reference evidence="1" key="1">
    <citation type="submission" date="2023-07" db="EMBL/GenBank/DDBJ databases">
        <title>Genomic Encyclopedia of Type Strains, Phase IV (KMG-IV): sequencing the most valuable type-strain genomes for metagenomic binning, comparative biology and taxonomic classification.</title>
        <authorList>
            <person name="Goeker M."/>
        </authorList>
    </citation>
    <scope>NUCLEOTIDE SEQUENCE</scope>
    <source>
        <strain evidence="1">DSM 23947</strain>
    </source>
</reference>
<dbReference type="Proteomes" id="UP001237207">
    <property type="component" value="Unassembled WGS sequence"/>
</dbReference>